<evidence type="ECO:0000256" key="1">
    <source>
        <dbReference type="SAM" id="MobiDB-lite"/>
    </source>
</evidence>
<protein>
    <submittedName>
        <fullName evidence="2">Uncharacterized protein</fullName>
    </submittedName>
</protein>
<evidence type="ECO:0000313" key="2">
    <source>
        <dbReference type="EMBL" id="AAT58745.1"/>
    </source>
</evidence>
<dbReference type="EMBL" id="AC108502">
    <property type="protein sequence ID" value="AAT58745.1"/>
    <property type="molecule type" value="Genomic_DNA"/>
</dbReference>
<name>Q6I5V3_ORYSJ</name>
<reference evidence="3" key="1">
    <citation type="journal article" date="2005" name="Nature">
        <title>The map-based sequence of the rice genome.</title>
        <authorList>
            <consortium name="International rice genome sequencing project (IRGSP)"/>
            <person name="Matsumoto T."/>
            <person name="Wu J."/>
            <person name="Kanamori H."/>
            <person name="Katayose Y."/>
            <person name="Fujisawa M."/>
            <person name="Namiki N."/>
            <person name="Mizuno H."/>
            <person name="Yamamoto K."/>
            <person name="Antonio B.A."/>
            <person name="Baba T."/>
            <person name="Sakata K."/>
            <person name="Nagamura Y."/>
            <person name="Aoki H."/>
            <person name="Arikawa K."/>
            <person name="Arita K."/>
            <person name="Bito T."/>
            <person name="Chiden Y."/>
            <person name="Fujitsuka N."/>
            <person name="Fukunaka R."/>
            <person name="Hamada M."/>
            <person name="Harada C."/>
            <person name="Hayashi A."/>
            <person name="Hijishita S."/>
            <person name="Honda M."/>
            <person name="Hosokawa S."/>
            <person name="Ichikawa Y."/>
            <person name="Idonuma A."/>
            <person name="Iijima M."/>
            <person name="Ikeda M."/>
            <person name="Ikeno M."/>
            <person name="Ito K."/>
            <person name="Ito S."/>
            <person name="Ito T."/>
            <person name="Ito Y."/>
            <person name="Ito Y."/>
            <person name="Iwabuchi A."/>
            <person name="Kamiya K."/>
            <person name="Karasawa W."/>
            <person name="Kurita K."/>
            <person name="Katagiri S."/>
            <person name="Kikuta A."/>
            <person name="Kobayashi H."/>
            <person name="Kobayashi N."/>
            <person name="Machita K."/>
            <person name="Maehara T."/>
            <person name="Masukawa M."/>
            <person name="Mizubayashi T."/>
            <person name="Mukai Y."/>
            <person name="Nagasaki H."/>
            <person name="Nagata Y."/>
            <person name="Naito S."/>
            <person name="Nakashima M."/>
            <person name="Nakama Y."/>
            <person name="Nakamichi Y."/>
            <person name="Nakamura M."/>
            <person name="Meguro A."/>
            <person name="Negishi M."/>
            <person name="Ohta I."/>
            <person name="Ohta T."/>
            <person name="Okamoto M."/>
            <person name="Ono N."/>
            <person name="Saji S."/>
            <person name="Sakaguchi M."/>
            <person name="Sakai K."/>
            <person name="Shibata M."/>
            <person name="Shimokawa T."/>
            <person name="Song J."/>
            <person name="Takazaki Y."/>
            <person name="Terasawa K."/>
            <person name="Tsugane M."/>
            <person name="Tsuji K."/>
            <person name="Ueda S."/>
            <person name="Waki K."/>
            <person name="Yamagata H."/>
            <person name="Yamamoto M."/>
            <person name="Yamamoto S."/>
            <person name="Yamane H."/>
            <person name="Yoshiki S."/>
            <person name="Yoshihara R."/>
            <person name="Yukawa K."/>
            <person name="Zhong H."/>
            <person name="Yano M."/>
            <person name="Yuan Q."/>
            <person name="Ouyang S."/>
            <person name="Liu J."/>
            <person name="Jones K.M."/>
            <person name="Gansberger K."/>
            <person name="Moffat K."/>
            <person name="Hill J."/>
            <person name="Bera J."/>
            <person name="Fadrosh D."/>
            <person name="Jin S."/>
            <person name="Johri S."/>
            <person name="Kim M."/>
            <person name="Overton L."/>
            <person name="Reardon M."/>
            <person name="Tsitrin T."/>
            <person name="Vuong H."/>
            <person name="Weaver B."/>
            <person name="Ciecko A."/>
            <person name="Tallon L."/>
            <person name="Jackson J."/>
            <person name="Pai G."/>
            <person name="Aken S.V."/>
            <person name="Utterback T."/>
            <person name="Reidmuller S."/>
            <person name="Feldblyum T."/>
            <person name="Hsiao J."/>
            <person name="Zismann V."/>
            <person name="Iobst S."/>
            <person name="de Vazeille A.R."/>
            <person name="Buell C.R."/>
            <person name="Ying K."/>
            <person name="Li Y."/>
            <person name="Lu T."/>
            <person name="Huang Y."/>
            <person name="Zhao Q."/>
            <person name="Feng Q."/>
            <person name="Zhang L."/>
            <person name="Zhu J."/>
            <person name="Weng Q."/>
            <person name="Mu J."/>
            <person name="Lu Y."/>
            <person name="Fan D."/>
            <person name="Liu Y."/>
            <person name="Guan J."/>
            <person name="Zhang Y."/>
            <person name="Yu S."/>
            <person name="Liu X."/>
            <person name="Zhang Y."/>
            <person name="Hong G."/>
            <person name="Han B."/>
            <person name="Choisne N."/>
            <person name="Demange N."/>
            <person name="Orjeda G."/>
            <person name="Samain S."/>
            <person name="Cattolico L."/>
            <person name="Pelletier E."/>
            <person name="Couloux A."/>
            <person name="Segurens B."/>
            <person name="Wincker P."/>
            <person name="D'Hont A."/>
            <person name="Scarpelli C."/>
            <person name="Weissenbach J."/>
            <person name="Salanoubat M."/>
            <person name="Quetier F."/>
            <person name="Yu Y."/>
            <person name="Kim H.R."/>
            <person name="Rambo T."/>
            <person name="Currie J."/>
            <person name="Collura K."/>
            <person name="Luo M."/>
            <person name="Yang T."/>
            <person name="Ammiraju J.S.S."/>
            <person name="Engler F."/>
            <person name="Soderlund C."/>
            <person name="Wing R.A."/>
            <person name="Palmer L.E."/>
            <person name="de la Bastide M."/>
            <person name="Spiegel L."/>
            <person name="Nascimento L."/>
            <person name="Zutavern T."/>
            <person name="O'Shaughnessy A."/>
            <person name="Dike S."/>
            <person name="Dedhia N."/>
            <person name="Preston R."/>
            <person name="Balija V."/>
            <person name="McCombie W.R."/>
            <person name="Chow T."/>
            <person name="Chen H."/>
            <person name="Chung M."/>
            <person name="Chen C."/>
            <person name="Shaw J."/>
            <person name="Wu H."/>
            <person name="Hsiao K."/>
            <person name="Chao Y."/>
            <person name="Chu M."/>
            <person name="Cheng C."/>
            <person name="Hour A."/>
            <person name="Lee P."/>
            <person name="Lin S."/>
            <person name="Lin Y."/>
            <person name="Liou J."/>
            <person name="Liu S."/>
            <person name="Hsing Y."/>
            <person name="Raghuvanshi S."/>
            <person name="Mohanty A."/>
            <person name="Bharti A.K."/>
            <person name="Gaur A."/>
            <person name="Gupta V."/>
            <person name="Kumar D."/>
            <person name="Ravi V."/>
            <person name="Vij S."/>
            <person name="Kapur A."/>
            <person name="Khurana P."/>
            <person name="Khurana P."/>
            <person name="Khurana J.P."/>
            <person name="Tyagi A.K."/>
            <person name="Gaikwad K."/>
            <person name="Singh A."/>
            <person name="Dalal V."/>
            <person name="Srivastava S."/>
            <person name="Dixit A."/>
            <person name="Pal A.K."/>
            <person name="Ghazi I.A."/>
            <person name="Yadav M."/>
            <person name="Pandit A."/>
            <person name="Bhargava A."/>
            <person name="Sureshbabu K."/>
            <person name="Batra K."/>
            <person name="Sharma T.R."/>
            <person name="Mohapatra T."/>
            <person name="Singh N.K."/>
            <person name="Messing J."/>
            <person name="Nelson A.B."/>
            <person name="Fuks G."/>
            <person name="Kavchok S."/>
            <person name="Keizer G."/>
            <person name="Linton E."/>
            <person name="Llaca V."/>
            <person name="Song R."/>
            <person name="Tanyolac B."/>
            <person name="Young S."/>
            <person name="Ho-Il K."/>
            <person name="Hahn J.H."/>
            <person name="Sangsakoo G."/>
            <person name="Vanavichit A."/>
            <person name="de Mattos Luiz.A.T."/>
            <person name="Zimmer P.D."/>
            <person name="Malone G."/>
            <person name="Dellagostin O."/>
            <person name="de Oliveira A.C."/>
            <person name="Bevan M."/>
            <person name="Bancroft I."/>
            <person name="Minx P."/>
            <person name="Cordum H."/>
            <person name="Wilson R."/>
            <person name="Cheng Z."/>
            <person name="Jin W."/>
            <person name="Jiang J."/>
            <person name="Leong S.A."/>
            <person name="Iwama H."/>
            <person name="Gojobori T."/>
            <person name="Itoh T."/>
            <person name="Niimura Y."/>
            <person name="Fujii Y."/>
            <person name="Habara T."/>
            <person name="Sakai H."/>
            <person name="Sato Y."/>
            <person name="Wilson G."/>
            <person name="Kumar K."/>
            <person name="McCouch S."/>
            <person name="Juretic N."/>
            <person name="Hoen D."/>
            <person name="Wright S."/>
            <person name="Bruskiewich R."/>
            <person name="Bureau T."/>
            <person name="Miyao A."/>
            <person name="Hirochika H."/>
            <person name="Nishikawa T."/>
            <person name="Kadowaki K."/>
            <person name="Sugiura M."/>
            <person name="Burr B."/>
            <person name="Sasaki T."/>
        </authorList>
    </citation>
    <scope>NUCLEOTIDE SEQUENCE [LARGE SCALE GENOMIC DNA]</scope>
    <source>
        <strain evidence="3">cv. Nipponbare</strain>
    </source>
</reference>
<dbReference type="AlphaFoldDB" id="Q6I5V3"/>
<feature type="compositionally biased region" description="Basic and acidic residues" evidence="1">
    <location>
        <begin position="156"/>
        <end position="168"/>
    </location>
</feature>
<evidence type="ECO:0000313" key="3">
    <source>
        <dbReference type="Proteomes" id="UP000000763"/>
    </source>
</evidence>
<accession>Q6I5V3</accession>
<proteinExistence type="predicted"/>
<feature type="region of interest" description="Disordered" evidence="1">
    <location>
        <begin position="114"/>
        <end position="180"/>
    </location>
</feature>
<dbReference type="Proteomes" id="UP000000763">
    <property type="component" value="Chromosome 5"/>
</dbReference>
<feature type="region of interest" description="Disordered" evidence="1">
    <location>
        <begin position="1"/>
        <end position="25"/>
    </location>
</feature>
<sequence length="269" mass="27908">MVGQAAGRPTSGDEAATRRGGSGGRGGNAAVLVAAAFFFASFRPLSGVAGGGFLHRAPLGSTRGMPMAVGPRLAMQLPSTILTPPPTTQQKQQGIGFGGGRGRGWSWSATQFVPASCRSSSQRRRRHGPPASPPPPSRRQRWGEGGGGAVNDTQDDVVKKECDKRQPRQEMAVDAASQNGRTVACSSEASWTSRSGLLSGHAYSRWVVPLASSPPPPQALTAARSPAPAQVVSSGGFTFPVAIGAAKVVSTIGDELLRESLEVFRPIDE</sequence>
<gene>
    <name evidence="2" type="primary">OJ1378_A04.5</name>
</gene>
<reference evidence="3" key="2">
    <citation type="journal article" date="2008" name="Nucleic Acids Res.">
        <title>The rice annotation project database (RAP-DB): 2008 update.</title>
        <authorList>
            <consortium name="The rice annotation project (RAP)"/>
        </authorList>
    </citation>
    <scope>GENOME REANNOTATION</scope>
    <source>
        <strain evidence="3">cv. Nipponbare</strain>
    </source>
</reference>
<organism evidence="2 3">
    <name type="scientific">Oryza sativa subsp. japonica</name>
    <name type="common">Rice</name>
    <dbReference type="NCBI Taxonomy" id="39947"/>
    <lineage>
        <taxon>Eukaryota</taxon>
        <taxon>Viridiplantae</taxon>
        <taxon>Streptophyta</taxon>
        <taxon>Embryophyta</taxon>
        <taxon>Tracheophyta</taxon>
        <taxon>Spermatophyta</taxon>
        <taxon>Magnoliopsida</taxon>
        <taxon>Liliopsida</taxon>
        <taxon>Poales</taxon>
        <taxon>Poaceae</taxon>
        <taxon>BOP clade</taxon>
        <taxon>Oryzoideae</taxon>
        <taxon>Oryzeae</taxon>
        <taxon>Oryzinae</taxon>
        <taxon>Oryza</taxon>
        <taxon>Oryza sativa</taxon>
    </lineage>
</organism>